<dbReference type="Proteomes" id="UP000292702">
    <property type="component" value="Unassembled WGS sequence"/>
</dbReference>
<accession>A0A4R0R6B0</accession>
<dbReference type="AlphaFoldDB" id="A0A4R0R6B0"/>
<gene>
    <name evidence="3" type="ORF">EIP91_007664</name>
</gene>
<evidence type="ECO:0000256" key="1">
    <source>
        <dbReference type="SAM" id="MobiDB-lite"/>
    </source>
</evidence>
<dbReference type="EMBL" id="RWJN01000415">
    <property type="protein sequence ID" value="TCD61956.1"/>
    <property type="molecule type" value="Genomic_DNA"/>
</dbReference>
<feature type="compositionally biased region" description="Low complexity" evidence="1">
    <location>
        <begin position="111"/>
        <end position="129"/>
    </location>
</feature>
<sequence length="162" mass="17315">MRLTVAIAAFVAVASTAVLAAPLRAPVSSVHAHGDKSSLTLRDIVPVESSKEMKMEKRGGEGSGGNRPGSGRPPRRDPLPDDPVEAAKVQKKNDRKEAERLRGERRRAAAREAAAAQGQAGNGKAAEGAPRPESPPTGQDFMVHDPEVVDPIRYLQEQKPSW</sequence>
<reference evidence="3 4" key="1">
    <citation type="submission" date="2018-11" db="EMBL/GenBank/DDBJ databases">
        <title>Genome assembly of Steccherinum ochraceum LE-BIN_3174, the white-rot fungus of the Steccherinaceae family (The Residual Polyporoid clade, Polyporales, Basidiomycota).</title>
        <authorList>
            <person name="Fedorova T.V."/>
            <person name="Glazunova O.A."/>
            <person name="Landesman E.O."/>
            <person name="Moiseenko K.V."/>
            <person name="Psurtseva N.V."/>
            <person name="Savinova O.S."/>
            <person name="Shakhova N.V."/>
            <person name="Tyazhelova T.V."/>
            <person name="Vasina D.V."/>
        </authorList>
    </citation>
    <scope>NUCLEOTIDE SEQUENCE [LARGE SCALE GENOMIC DNA]</scope>
    <source>
        <strain evidence="3 4">LE-BIN_3174</strain>
    </source>
</reference>
<feature type="region of interest" description="Disordered" evidence="1">
    <location>
        <begin position="42"/>
        <end position="162"/>
    </location>
</feature>
<feature type="chain" id="PRO_5020209081" evidence="2">
    <location>
        <begin position="21"/>
        <end position="162"/>
    </location>
</feature>
<evidence type="ECO:0000313" key="4">
    <source>
        <dbReference type="Proteomes" id="UP000292702"/>
    </source>
</evidence>
<evidence type="ECO:0000256" key="2">
    <source>
        <dbReference type="SAM" id="SignalP"/>
    </source>
</evidence>
<keyword evidence="4" id="KW-1185">Reference proteome</keyword>
<protein>
    <submittedName>
        <fullName evidence="3">Uncharacterized protein</fullName>
    </submittedName>
</protein>
<evidence type="ECO:0000313" key="3">
    <source>
        <dbReference type="EMBL" id="TCD61956.1"/>
    </source>
</evidence>
<proteinExistence type="predicted"/>
<comment type="caution">
    <text evidence="3">The sequence shown here is derived from an EMBL/GenBank/DDBJ whole genome shotgun (WGS) entry which is preliminary data.</text>
</comment>
<name>A0A4R0R6B0_9APHY</name>
<feature type="compositionally biased region" description="Basic and acidic residues" evidence="1">
    <location>
        <begin position="91"/>
        <end position="110"/>
    </location>
</feature>
<organism evidence="3 4">
    <name type="scientific">Steccherinum ochraceum</name>
    <dbReference type="NCBI Taxonomy" id="92696"/>
    <lineage>
        <taxon>Eukaryota</taxon>
        <taxon>Fungi</taxon>
        <taxon>Dikarya</taxon>
        <taxon>Basidiomycota</taxon>
        <taxon>Agaricomycotina</taxon>
        <taxon>Agaricomycetes</taxon>
        <taxon>Polyporales</taxon>
        <taxon>Steccherinaceae</taxon>
        <taxon>Steccherinum</taxon>
    </lineage>
</organism>
<keyword evidence="2" id="KW-0732">Signal</keyword>
<feature type="signal peptide" evidence="2">
    <location>
        <begin position="1"/>
        <end position="20"/>
    </location>
</feature>
<feature type="compositionally biased region" description="Basic and acidic residues" evidence="1">
    <location>
        <begin position="49"/>
        <end position="60"/>
    </location>
</feature>